<dbReference type="InterPro" id="IPR018108">
    <property type="entry name" value="MCP_transmembrane"/>
</dbReference>
<dbReference type="InterPro" id="IPR023395">
    <property type="entry name" value="MCP_dom_sf"/>
</dbReference>
<evidence type="ECO:0000256" key="2">
    <source>
        <dbReference type="ARBA" id="ARBA00006375"/>
    </source>
</evidence>
<keyword evidence="4 8" id="KW-0812">Transmembrane</keyword>
<comment type="subcellular location">
    <subcellularLocation>
        <location evidence="1">Membrane</location>
        <topology evidence="1">Multi-pass membrane protein</topology>
    </subcellularLocation>
</comment>
<dbReference type="SUPFAM" id="SSF103506">
    <property type="entry name" value="Mitochondrial carrier"/>
    <property type="match status" value="1"/>
</dbReference>
<evidence type="ECO:0000313" key="10">
    <source>
        <dbReference type="WBParaSite" id="PEQ_0000021901-mRNA-1"/>
    </source>
</evidence>
<keyword evidence="3" id="KW-0813">Transport</keyword>
<accession>A0A914R1T8</accession>
<proteinExistence type="inferred from homology"/>
<keyword evidence="7 8" id="KW-0472">Membrane</keyword>
<evidence type="ECO:0000256" key="6">
    <source>
        <dbReference type="ARBA" id="ARBA00022989"/>
    </source>
</evidence>
<dbReference type="WBParaSite" id="PEQ_0000021901-mRNA-1">
    <property type="protein sequence ID" value="PEQ_0000021901-mRNA-1"/>
    <property type="gene ID" value="PEQ_0000021901"/>
</dbReference>
<protein>
    <submittedName>
        <fullName evidence="10">Uncharacterized protein</fullName>
    </submittedName>
</protein>
<evidence type="ECO:0000256" key="3">
    <source>
        <dbReference type="ARBA" id="ARBA00022448"/>
    </source>
</evidence>
<feature type="repeat" description="Solcar" evidence="8">
    <location>
        <begin position="26"/>
        <end position="56"/>
    </location>
</feature>
<dbReference type="PROSITE" id="PS50920">
    <property type="entry name" value="SOLCAR"/>
    <property type="match status" value="1"/>
</dbReference>
<dbReference type="Gene3D" id="1.50.40.10">
    <property type="entry name" value="Mitochondrial carrier domain"/>
    <property type="match status" value="1"/>
</dbReference>
<evidence type="ECO:0000313" key="9">
    <source>
        <dbReference type="Proteomes" id="UP000887564"/>
    </source>
</evidence>
<dbReference type="GO" id="GO:0016020">
    <property type="term" value="C:membrane"/>
    <property type="evidence" value="ECO:0007669"/>
    <property type="project" value="UniProtKB-SubCell"/>
</dbReference>
<evidence type="ECO:0000256" key="1">
    <source>
        <dbReference type="ARBA" id="ARBA00004141"/>
    </source>
</evidence>
<dbReference type="Proteomes" id="UP000887564">
    <property type="component" value="Unplaced"/>
</dbReference>
<evidence type="ECO:0000256" key="5">
    <source>
        <dbReference type="ARBA" id="ARBA00022737"/>
    </source>
</evidence>
<sequence length="56" mass="5981">MVVNAAQLATYSQAKEAILKSSYIQDGIFCHFCASMISGLATTIASMPVDIAKTRL</sequence>
<reference evidence="10" key="1">
    <citation type="submission" date="2022-11" db="UniProtKB">
        <authorList>
            <consortium name="WormBaseParasite"/>
        </authorList>
    </citation>
    <scope>IDENTIFICATION</scope>
</reference>
<dbReference type="AlphaFoldDB" id="A0A914R1T8"/>
<dbReference type="PANTHER" id="PTHR45618">
    <property type="entry name" value="MITOCHONDRIAL DICARBOXYLATE CARRIER-RELATED"/>
    <property type="match status" value="1"/>
</dbReference>
<keyword evidence="6" id="KW-1133">Transmembrane helix</keyword>
<evidence type="ECO:0000256" key="8">
    <source>
        <dbReference type="PROSITE-ProRule" id="PRU00282"/>
    </source>
</evidence>
<evidence type="ECO:0000256" key="4">
    <source>
        <dbReference type="ARBA" id="ARBA00022692"/>
    </source>
</evidence>
<dbReference type="InterPro" id="IPR050391">
    <property type="entry name" value="Mito_Metabolite_Transporter"/>
</dbReference>
<name>A0A914R1T8_PAREQ</name>
<keyword evidence="5" id="KW-0677">Repeat</keyword>
<comment type="similarity">
    <text evidence="2">Belongs to the mitochondrial carrier (TC 2.A.29) family.</text>
</comment>
<keyword evidence="9" id="KW-1185">Reference proteome</keyword>
<evidence type="ECO:0000256" key="7">
    <source>
        <dbReference type="ARBA" id="ARBA00023136"/>
    </source>
</evidence>
<organism evidence="9 10">
    <name type="scientific">Parascaris equorum</name>
    <name type="common">Equine roundworm</name>
    <dbReference type="NCBI Taxonomy" id="6256"/>
    <lineage>
        <taxon>Eukaryota</taxon>
        <taxon>Metazoa</taxon>
        <taxon>Ecdysozoa</taxon>
        <taxon>Nematoda</taxon>
        <taxon>Chromadorea</taxon>
        <taxon>Rhabditida</taxon>
        <taxon>Spirurina</taxon>
        <taxon>Ascaridomorpha</taxon>
        <taxon>Ascaridoidea</taxon>
        <taxon>Ascarididae</taxon>
        <taxon>Parascaris</taxon>
    </lineage>
</organism>